<reference evidence="1" key="1">
    <citation type="submission" date="2016-04" db="EMBL/GenBank/DDBJ databases">
        <authorList>
            <person name="Evans L.H."/>
            <person name="Alamgir A."/>
            <person name="Owens N."/>
            <person name="Weber N.D."/>
            <person name="Virtaneva K."/>
            <person name="Barbian K."/>
            <person name="Babar A."/>
            <person name="Rosenke K."/>
        </authorList>
    </citation>
    <scope>NUCLEOTIDE SEQUENCE</scope>
    <source>
        <strain evidence="1">Nono1</strain>
    </source>
</reference>
<name>A0A1M4BL18_9ACTN</name>
<evidence type="ECO:0000313" key="1">
    <source>
        <dbReference type="EMBL" id="SAP16360.1"/>
    </source>
</evidence>
<organism evidence="1">
    <name type="scientific">Nonomuraea gerenzanensis</name>
    <dbReference type="NCBI Taxonomy" id="93944"/>
    <lineage>
        <taxon>Bacteria</taxon>
        <taxon>Bacillati</taxon>
        <taxon>Actinomycetota</taxon>
        <taxon>Actinomycetes</taxon>
        <taxon>Streptosporangiales</taxon>
        <taxon>Streptosporangiaceae</taxon>
        <taxon>Nonomuraea</taxon>
    </lineage>
</organism>
<dbReference type="EMBL" id="LT559121">
    <property type="protein sequence ID" value="SAP16360.1"/>
    <property type="molecule type" value="Genomic_DNA"/>
</dbReference>
<accession>A0A1M4BL18</accession>
<gene>
    <name evidence="1" type="ORF">BN4615_P11023</name>
</gene>
<proteinExistence type="predicted"/>
<dbReference type="AlphaFoldDB" id="A0A1M4BL18"/>
<sequence>MWLWMRTAALAGFAGWVALLVETAGVLEALGFLAVVLFAVTRFAEARQAQQIERQEERARQEHVRLLDEGWSEVTW</sequence>
<protein>
    <submittedName>
        <fullName evidence="1">Uncharacterized protein</fullName>
    </submittedName>
</protein>